<accession>A0A5M3Z4R3</accession>
<dbReference type="Gene3D" id="1.10.630.10">
    <property type="entry name" value="Cytochrome P450"/>
    <property type="match status" value="1"/>
</dbReference>
<dbReference type="GO" id="GO:0004497">
    <property type="term" value="F:monooxygenase activity"/>
    <property type="evidence" value="ECO:0007669"/>
    <property type="project" value="UniProtKB-KW"/>
</dbReference>
<keyword evidence="5 9" id="KW-0560">Oxidoreductase</keyword>
<keyword evidence="3 8" id="KW-0349">Heme</keyword>
<evidence type="ECO:0000256" key="6">
    <source>
        <dbReference type="ARBA" id="ARBA00023004"/>
    </source>
</evidence>
<dbReference type="InterPro" id="IPR036396">
    <property type="entry name" value="Cyt_P450_sf"/>
</dbReference>
<name>A0A5M3Z4R3_ASPTE</name>
<evidence type="ECO:0000256" key="9">
    <source>
        <dbReference type="RuleBase" id="RU000461"/>
    </source>
</evidence>
<keyword evidence="11" id="KW-1185">Reference proteome</keyword>
<dbReference type="EMBL" id="BLJY01000005">
    <property type="protein sequence ID" value="GFF16131.1"/>
    <property type="molecule type" value="Genomic_DNA"/>
</dbReference>
<evidence type="ECO:0000256" key="3">
    <source>
        <dbReference type="ARBA" id="ARBA00022617"/>
    </source>
</evidence>
<dbReference type="OrthoDB" id="1470350at2759"/>
<comment type="similarity">
    <text evidence="2 9">Belongs to the cytochrome P450 family.</text>
</comment>
<evidence type="ECO:0000313" key="11">
    <source>
        <dbReference type="Proteomes" id="UP000452235"/>
    </source>
</evidence>
<gene>
    <name evidence="10" type="ORF">ATEIFO6365_0005032100</name>
</gene>
<comment type="cofactor">
    <cofactor evidence="1 8">
        <name>heme</name>
        <dbReference type="ChEBI" id="CHEBI:30413"/>
    </cofactor>
</comment>
<dbReference type="InterPro" id="IPR017972">
    <property type="entry name" value="Cyt_P450_CS"/>
</dbReference>
<dbReference type="VEuPathDB" id="FungiDB:ATEG_05259"/>
<evidence type="ECO:0000256" key="7">
    <source>
        <dbReference type="ARBA" id="ARBA00023033"/>
    </source>
</evidence>
<dbReference type="Pfam" id="PF00067">
    <property type="entry name" value="p450"/>
    <property type="match status" value="1"/>
</dbReference>
<evidence type="ECO:0000256" key="8">
    <source>
        <dbReference type="PIRSR" id="PIRSR602401-1"/>
    </source>
</evidence>
<reference evidence="10 11" key="1">
    <citation type="submission" date="2020-01" db="EMBL/GenBank/DDBJ databases">
        <title>Aspergillus terreus IFO 6365 whole genome shotgun sequence.</title>
        <authorList>
            <person name="Kanamasa S."/>
            <person name="Takahashi H."/>
        </authorList>
    </citation>
    <scope>NUCLEOTIDE SEQUENCE [LARGE SCALE GENOMIC DNA]</scope>
    <source>
        <strain evidence="10 11">IFO 6365</strain>
    </source>
</reference>
<dbReference type="GO" id="GO:0005506">
    <property type="term" value="F:iron ion binding"/>
    <property type="evidence" value="ECO:0007669"/>
    <property type="project" value="InterPro"/>
</dbReference>
<dbReference type="Proteomes" id="UP000452235">
    <property type="component" value="Unassembled WGS sequence"/>
</dbReference>
<dbReference type="PANTHER" id="PTHR24305:SF96">
    <property type="entry name" value="CYTOCHROME P450 MONOOXYGENASE STCB-RELATED"/>
    <property type="match status" value="1"/>
</dbReference>
<keyword evidence="7 9" id="KW-0503">Monooxygenase</keyword>
<dbReference type="InterPro" id="IPR050121">
    <property type="entry name" value="Cytochrome_P450_monoxygenase"/>
</dbReference>
<evidence type="ECO:0000256" key="1">
    <source>
        <dbReference type="ARBA" id="ARBA00001971"/>
    </source>
</evidence>
<dbReference type="GO" id="GO:0016705">
    <property type="term" value="F:oxidoreductase activity, acting on paired donors, with incorporation or reduction of molecular oxygen"/>
    <property type="evidence" value="ECO:0007669"/>
    <property type="project" value="InterPro"/>
</dbReference>
<dbReference type="PRINTS" id="PR00463">
    <property type="entry name" value="EP450I"/>
</dbReference>
<dbReference type="InterPro" id="IPR002401">
    <property type="entry name" value="Cyt_P450_E_grp-I"/>
</dbReference>
<evidence type="ECO:0000256" key="4">
    <source>
        <dbReference type="ARBA" id="ARBA00022723"/>
    </source>
</evidence>
<dbReference type="InterPro" id="IPR001128">
    <property type="entry name" value="Cyt_P450"/>
</dbReference>
<dbReference type="SUPFAM" id="SSF48264">
    <property type="entry name" value="Cytochrome P450"/>
    <property type="match status" value="1"/>
</dbReference>
<dbReference type="PANTHER" id="PTHR24305">
    <property type="entry name" value="CYTOCHROME P450"/>
    <property type="match status" value="1"/>
</dbReference>
<organism evidence="10 11">
    <name type="scientific">Aspergillus terreus</name>
    <dbReference type="NCBI Taxonomy" id="33178"/>
    <lineage>
        <taxon>Eukaryota</taxon>
        <taxon>Fungi</taxon>
        <taxon>Dikarya</taxon>
        <taxon>Ascomycota</taxon>
        <taxon>Pezizomycotina</taxon>
        <taxon>Eurotiomycetes</taxon>
        <taxon>Eurotiomycetidae</taxon>
        <taxon>Eurotiales</taxon>
        <taxon>Aspergillaceae</taxon>
        <taxon>Aspergillus</taxon>
        <taxon>Aspergillus subgen. Circumdati</taxon>
    </lineage>
</organism>
<proteinExistence type="inferred from homology"/>
<comment type="caution">
    <text evidence="10">The sequence shown here is derived from an EMBL/GenBank/DDBJ whole genome shotgun (WGS) entry which is preliminary data.</text>
</comment>
<dbReference type="GO" id="GO:0020037">
    <property type="term" value="F:heme binding"/>
    <property type="evidence" value="ECO:0007669"/>
    <property type="project" value="InterPro"/>
</dbReference>
<keyword evidence="6 8" id="KW-0408">Iron</keyword>
<evidence type="ECO:0000256" key="2">
    <source>
        <dbReference type="ARBA" id="ARBA00010617"/>
    </source>
</evidence>
<protein>
    <submittedName>
        <fullName evidence="10">Cytochrome P450</fullName>
    </submittedName>
</protein>
<dbReference type="PROSITE" id="PS00086">
    <property type="entry name" value="CYTOCHROME_P450"/>
    <property type="match status" value="1"/>
</dbReference>
<dbReference type="PRINTS" id="PR00385">
    <property type="entry name" value="P450"/>
</dbReference>
<dbReference type="AlphaFoldDB" id="A0A5M3Z4R3"/>
<feature type="binding site" description="axial binding residue" evidence="8">
    <location>
        <position position="405"/>
    </location>
    <ligand>
        <name>heme</name>
        <dbReference type="ChEBI" id="CHEBI:30413"/>
    </ligand>
    <ligandPart>
        <name>Fe</name>
        <dbReference type="ChEBI" id="CHEBI:18248"/>
    </ligandPart>
</feature>
<evidence type="ECO:0000256" key="5">
    <source>
        <dbReference type="ARBA" id="ARBA00023002"/>
    </source>
</evidence>
<evidence type="ECO:0000313" key="10">
    <source>
        <dbReference type="EMBL" id="GFF16131.1"/>
    </source>
</evidence>
<dbReference type="CDD" id="cd11059">
    <property type="entry name" value="CYP_fungal"/>
    <property type="match status" value="1"/>
</dbReference>
<keyword evidence="4 8" id="KW-0479">Metal-binding</keyword>
<sequence>MAFLTLFQSISIVLFLRLLYRRFNGPLAHLPGPEISRWTGLLSTIYWFRGQKPNYVHYLHEKYGPIVRVTPEEVDICDITAAKEIHKTGGRFLKSNFYHALTPPGTESVFSTTDPAFHSAHRRLLATPISDSSLTGFEQVIAGKVHLAVRRMGEEMRARGAMDVFKWWLFMATDVIGELSFGESFRMLESGQKNQYILDLEQVSSLAPVRTTFPSLVRLGSILPLPVFRRVAAAGQRLIDYAQQSIDRCNAGKDGLSTTEIRNEARAYIVAGSDTTAISLTYLVYAVCRDERIHARLVDEVAALPGDFDDRMMRELPYLNWVINEALRLYTAVPFGLPRAVPPEGAEFLGYRLPGRVTVSTQAYSLHLDGEIFPEPDRFYPERWETVTKEMKEASMPFGKGARACIGIHLARRELRLATVLFFRAFPQAKISTREGMGEDDMEMKSFFLMAPKGHRCLIEA</sequence>